<evidence type="ECO:0000313" key="4">
    <source>
        <dbReference type="Proteomes" id="UP000006757"/>
    </source>
</evidence>
<dbReference type="AlphaFoldDB" id="K1VGI6"/>
<feature type="chain" id="PRO_5003853765" evidence="2">
    <location>
        <begin position="20"/>
        <end position="111"/>
    </location>
</feature>
<dbReference type="HOGENOM" id="CLU_2160189_0_0_1"/>
<keyword evidence="1" id="KW-0472">Membrane</keyword>
<gene>
    <name evidence="3" type="ORF">A1Q2_05774</name>
</gene>
<sequence length="111" mass="11184">MRLSFISGAVLALAGLVSASNVVELDSKNFDSPAQPGWSEEKLVVVTTGPVHNRSACSACSAAALLVAPGGSTLQLASPRCCRSLLSLVLLAALRALAALAATALASLVPR</sequence>
<dbReference type="Proteomes" id="UP000006757">
    <property type="component" value="Unassembled WGS sequence"/>
</dbReference>
<keyword evidence="1" id="KW-0812">Transmembrane</keyword>
<evidence type="ECO:0000313" key="3">
    <source>
        <dbReference type="EMBL" id="EKC99950.1"/>
    </source>
</evidence>
<keyword evidence="2" id="KW-0732">Signal</keyword>
<name>K1VGI6_TRIAC</name>
<evidence type="ECO:0000256" key="1">
    <source>
        <dbReference type="SAM" id="Phobius"/>
    </source>
</evidence>
<keyword evidence="4" id="KW-1185">Reference proteome</keyword>
<protein>
    <submittedName>
        <fullName evidence="3">Uncharacterized protein</fullName>
    </submittedName>
</protein>
<comment type="caution">
    <text evidence="3">The sequence shown here is derived from an EMBL/GenBank/DDBJ whole genome shotgun (WGS) entry which is preliminary data.</text>
</comment>
<dbReference type="EMBL" id="AMBO01000355">
    <property type="protein sequence ID" value="EKC99950.1"/>
    <property type="molecule type" value="Genomic_DNA"/>
</dbReference>
<dbReference type="InParanoid" id="K1VGI6"/>
<feature type="signal peptide" evidence="2">
    <location>
        <begin position="1"/>
        <end position="19"/>
    </location>
</feature>
<evidence type="ECO:0000256" key="2">
    <source>
        <dbReference type="SAM" id="SignalP"/>
    </source>
</evidence>
<accession>K1VGI6</accession>
<proteinExistence type="predicted"/>
<organism evidence="3 4">
    <name type="scientific">Trichosporon asahii var. asahii (strain CBS 8904)</name>
    <name type="common">Yeast</name>
    <dbReference type="NCBI Taxonomy" id="1220162"/>
    <lineage>
        <taxon>Eukaryota</taxon>
        <taxon>Fungi</taxon>
        <taxon>Dikarya</taxon>
        <taxon>Basidiomycota</taxon>
        <taxon>Agaricomycotina</taxon>
        <taxon>Tremellomycetes</taxon>
        <taxon>Trichosporonales</taxon>
        <taxon>Trichosporonaceae</taxon>
        <taxon>Trichosporon</taxon>
    </lineage>
</organism>
<keyword evidence="1" id="KW-1133">Transmembrane helix</keyword>
<reference evidence="3 4" key="1">
    <citation type="journal article" date="2012" name="Eukaryot. Cell">
        <title>Genome sequence of the Trichosporon asahii environmental strain CBS 8904.</title>
        <authorList>
            <person name="Yang R.Y."/>
            <person name="Li H.T."/>
            <person name="Zhu H."/>
            <person name="Zhou G.P."/>
            <person name="Wang M."/>
            <person name="Wang L."/>
        </authorList>
    </citation>
    <scope>NUCLEOTIDE SEQUENCE [LARGE SCALE GENOMIC DNA]</scope>
    <source>
        <strain evidence="3 4">CBS 8904</strain>
    </source>
</reference>
<feature type="transmembrane region" description="Helical" evidence="1">
    <location>
        <begin position="85"/>
        <end position="109"/>
    </location>
</feature>